<comment type="caution">
    <text evidence="3">The sequence shown here is derived from an EMBL/GenBank/DDBJ whole genome shotgun (WGS) entry which is preliminary data.</text>
</comment>
<protein>
    <submittedName>
        <fullName evidence="3">Ribonuclease PH</fullName>
        <ecNumber evidence="3">2.7.7.56</ecNumber>
    </submittedName>
</protein>
<reference evidence="3 4" key="1">
    <citation type="submission" date="2019-03" db="EMBL/GenBank/DDBJ databases">
        <title>Lake Tanganyika Metagenome-Assembled Genomes (MAGs).</title>
        <authorList>
            <person name="Tran P."/>
        </authorList>
    </citation>
    <scope>NUCLEOTIDE SEQUENCE [LARGE SCALE GENOMIC DNA]</scope>
    <source>
        <strain evidence="3">K_DeepCast_65m_m2_236</strain>
    </source>
</reference>
<dbReference type="AlphaFoldDB" id="A0A937X0U8"/>
<dbReference type="InterPro" id="IPR015847">
    <property type="entry name" value="ExoRNase_PH_dom2"/>
</dbReference>
<dbReference type="SUPFAM" id="SSF55666">
    <property type="entry name" value="Ribonuclease PH domain 2-like"/>
    <property type="match status" value="1"/>
</dbReference>
<dbReference type="InterPro" id="IPR036345">
    <property type="entry name" value="ExoRNase_PH_dom2_sf"/>
</dbReference>
<feature type="domain" description="Exoribonuclease phosphorolytic" evidence="2">
    <location>
        <begin position="27"/>
        <end position="92"/>
    </location>
</feature>
<dbReference type="EC" id="2.7.7.56" evidence="3"/>
<evidence type="ECO:0000313" key="4">
    <source>
        <dbReference type="Proteomes" id="UP000703893"/>
    </source>
</evidence>
<dbReference type="Proteomes" id="UP000703893">
    <property type="component" value="Unassembled WGS sequence"/>
</dbReference>
<proteinExistence type="predicted"/>
<feature type="non-terminal residue" evidence="3">
    <location>
        <position position="1"/>
    </location>
</feature>
<dbReference type="InterPro" id="IPR027408">
    <property type="entry name" value="PNPase/RNase_PH_dom_sf"/>
</dbReference>
<evidence type="ECO:0000313" key="3">
    <source>
        <dbReference type="EMBL" id="MBM3273926.1"/>
    </source>
</evidence>
<dbReference type="GO" id="GO:0009022">
    <property type="term" value="F:tRNA nucleotidyltransferase activity"/>
    <property type="evidence" value="ECO:0007669"/>
    <property type="project" value="UniProtKB-EC"/>
</dbReference>
<evidence type="ECO:0000256" key="1">
    <source>
        <dbReference type="ARBA" id="ARBA00022695"/>
    </source>
</evidence>
<dbReference type="EMBL" id="VGJX01000079">
    <property type="protein sequence ID" value="MBM3273926.1"/>
    <property type="molecule type" value="Genomic_DNA"/>
</dbReference>
<sequence length="105" mass="11600">AWVALHDAIGWMKNRRMIQAVPKIEQIAAVSVGIWRGEPLLDLAYDEDKEAGVDANVVMLGTGKFIEVGLTSEGRAFDKAELDQLLDLARKGIRELWQLQRAAAA</sequence>
<accession>A0A937X0U8</accession>
<organism evidence="3 4">
    <name type="scientific">Candidatus Tanganyikabacteria bacterium</name>
    <dbReference type="NCBI Taxonomy" id="2961651"/>
    <lineage>
        <taxon>Bacteria</taxon>
        <taxon>Bacillati</taxon>
        <taxon>Candidatus Sericytochromatia</taxon>
        <taxon>Candidatus Tanganyikabacteria</taxon>
    </lineage>
</organism>
<dbReference type="Pfam" id="PF03725">
    <property type="entry name" value="RNase_PH_C"/>
    <property type="match status" value="1"/>
</dbReference>
<keyword evidence="3" id="KW-0808">Transferase</keyword>
<keyword evidence="1 3" id="KW-0548">Nucleotidyltransferase</keyword>
<name>A0A937X0U8_9BACT</name>
<dbReference type="Gene3D" id="3.30.230.70">
    <property type="entry name" value="GHMP Kinase, N-terminal domain"/>
    <property type="match status" value="1"/>
</dbReference>
<evidence type="ECO:0000259" key="2">
    <source>
        <dbReference type="Pfam" id="PF03725"/>
    </source>
</evidence>
<gene>
    <name evidence="3" type="primary">rph</name>
    <name evidence="3" type="ORF">FJZ00_02145</name>
</gene>